<evidence type="ECO:0000313" key="4">
    <source>
        <dbReference type="EMBL" id="MEK7950449.1"/>
    </source>
</evidence>
<dbReference type="SUPFAM" id="SSF52467">
    <property type="entry name" value="DHS-like NAD/FAD-binding domain"/>
    <property type="match status" value="1"/>
</dbReference>
<evidence type="ECO:0000259" key="3">
    <source>
        <dbReference type="SMART" id="SM00950"/>
    </source>
</evidence>
<dbReference type="Gene3D" id="3.30.420.10">
    <property type="entry name" value="Ribonuclease H-like superfamily/Ribonuclease H"/>
    <property type="match status" value="1"/>
</dbReference>
<dbReference type="Proteomes" id="UP001371305">
    <property type="component" value="Unassembled WGS sequence"/>
</dbReference>
<protein>
    <recommendedName>
        <fullName evidence="2">Protein argonaute</fullName>
    </recommendedName>
</protein>
<dbReference type="Pfam" id="PF13289">
    <property type="entry name" value="SIR2_2"/>
    <property type="match status" value="1"/>
</dbReference>
<dbReference type="Gene3D" id="3.40.50.2300">
    <property type="match status" value="1"/>
</dbReference>
<dbReference type="InterPro" id="IPR029035">
    <property type="entry name" value="DHS-like_NAD/FAD-binding_dom"/>
</dbReference>
<name>A0ABU9AU10_9BACT</name>
<evidence type="ECO:0000256" key="1">
    <source>
        <dbReference type="ARBA" id="ARBA00035012"/>
    </source>
</evidence>
<evidence type="ECO:0000313" key="5">
    <source>
        <dbReference type="Proteomes" id="UP001371305"/>
    </source>
</evidence>
<organism evidence="4 5">
    <name type="scientific">Luteolibacter soli</name>
    <dbReference type="NCBI Taxonomy" id="3135280"/>
    <lineage>
        <taxon>Bacteria</taxon>
        <taxon>Pseudomonadati</taxon>
        <taxon>Verrucomicrobiota</taxon>
        <taxon>Verrucomicrobiia</taxon>
        <taxon>Verrucomicrobiales</taxon>
        <taxon>Verrucomicrobiaceae</taxon>
        <taxon>Luteolibacter</taxon>
    </lineage>
</organism>
<gene>
    <name evidence="4" type="ORF">WKV53_08075</name>
</gene>
<feature type="domain" description="Piwi" evidence="3">
    <location>
        <begin position="677"/>
        <end position="990"/>
    </location>
</feature>
<dbReference type="CDD" id="cd04659">
    <property type="entry name" value="Piwi_piwi-like_ProArk"/>
    <property type="match status" value="1"/>
</dbReference>
<evidence type="ECO:0000256" key="2">
    <source>
        <dbReference type="ARBA" id="ARBA00035032"/>
    </source>
</evidence>
<comment type="similarity">
    <text evidence="1">Belongs to the argonaute family. Long pAgo subfamily.</text>
</comment>
<dbReference type="SMART" id="SM00950">
    <property type="entry name" value="Piwi"/>
    <property type="match status" value="1"/>
</dbReference>
<dbReference type="SUPFAM" id="SSF53098">
    <property type="entry name" value="Ribonuclease H-like"/>
    <property type="match status" value="1"/>
</dbReference>
<dbReference type="EMBL" id="JBBUKT010000002">
    <property type="protein sequence ID" value="MEK7950449.1"/>
    <property type="molecule type" value="Genomic_DNA"/>
</dbReference>
<accession>A0ABU9AU10</accession>
<dbReference type="InterPro" id="IPR012337">
    <property type="entry name" value="RNaseH-like_sf"/>
</dbReference>
<reference evidence="4 5" key="1">
    <citation type="submission" date="2024-04" db="EMBL/GenBank/DDBJ databases">
        <title>Luteolibacter sp. isolated from soil.</title>
        <authorList>
            <person name="An J."/>
        </authorList>
    </citation>
    <scope>NUCLEOTIDE SEQUENCE [LARGE SCALE GENOMIC DNA]</scope>
    <source>
        <strain evidence="4 5">Y139</strain>
    </source>
</reference>
<dbReference type="InterPro" id="IPR003165">
    <property type="entry name" value="Piwi"/>
</dbReference>
<dbReference type="Gene3D" id="3.40.50.1220">
    <property type="entry name" value="TPP-binding domain"/>
    <property type="match status" value="1"/>
</dbReference>
<dbReference type="InterPro" id="IPR036397">
    <property type="entry name" value="RNaseH_sf"/>
</dbReference>
<dbReference type="RefSeq" id="WP_341404034.1">
    <property type="nucleotide sequence ID" value="NZ_JBBUKT010000002.1"/>
</dbReference>
<sequence>MPTAQRCIWEWKRDIFSTQNPRLRESVGELTLAGTKKRIQTWLDQRPGYPPEGDASEYSFFAQECYPTSEDRRAFFQRYVASSRPHLGYSLLPLLAQTGLLRTIWTTNFDGLVSRSCAAANITCIEVGLDSAQRAARSQSQGEIRLVSLHGDYRYDELKNTSAELQRQDQALREELLHELQDHDLIVVGYSGRDDSLMEVLRSAYGKRNPCRLFWCGYGAVVPEPVDSLFRTAREAGNSTYFIDSGGFDDLFTRLALRHLDGDLLAQAKGLLDTMEATTSPIAPFTAPSQPPTSIIKGNAYPLIFPSHVLKVPLRFPPDVRPRTWLEDNLPVSKGAIVGFKDCALAFAETSDVLAAFSDAITGEPISDALTEVQLEKDPRILSLVRRALVQSIAKLLGLGTDSNRRVWETTSYDKHTFNGTRYGIHRAMSLRLESINGKTHVAIMPEVVATLPDGQLADFEATKDIRIKVYGYQHNDVFDRDISYWVRQMKETDLPAIGGGTFRISRAPIYAGLVQRGFSALPEDIQRHVTQRGLVVPDANLVFSSANGSTEVRNVNPLKGLVQNRPWDFQLTSSGLSPSIEIAAICPPQDAGKIRRFLSQFQESSDPGKSERDYVQPFPGFSGAFGIPLKLPSQGQPGWATLDDSISGTGLVPSKMLAHRICQALDSIRYLKPSAVVAIFVPERWAPFEKVDADQERFDLHHFVKSYAARHGQSTQFIRERTALSTQPCRVRWWLSLALYSKAQRTPWRLDSLDDNTAFVGIGYSIDGSADRGHHILLGCSHLYNSRGEGLQFRLGRVESPIMRGRNPYMSIDDARRTGETIRELFYDAKMRLPTRVVVHKRTPFIEEERKGLLQGLEGVENVELIEITIEESLRYLASKLVNGKPEIDKYPIPRGAAVVLNSTSTLLWVHGVTPSAQNPSWKYYQGKRRIPTPLLIRRYSGKSDVTQVASEILGLSKMNWNTFDYYSRLPATLDSASAIARMGSYLTGFGHAPYDYRLLI</sequence>
<keyword evidence="5" id="KW-1185">Reference proteome</keyword>
<proteinExistence type="inferred from homology"/>
<comment type="caution">
    <text evidence="4">The sequence shown here is derived from an EMBL/GenBank/DDBJ whole genome shotgun (WGS) entry which is preliminary data.</text>
</comment>